<evidence type="ECO:0000313" key="5">
    <source>
        <dbReference type="Proteomes" id="UP000076154"/>
    </source>
</evidence>
<keyword evidence="3" id="KW-0732">Signal</keyword>
<dbReference type="InParanoid" id="A0A369JV19"/>
<feature type="signal peptide" evidence="3">
    <location>
        <begin position="1"/>
        <end position="22"/>
    </location>
</feature>
<dbReference type="AlphaFoldDB" id="A0A369JV19"/>
<reference evidence="4" key="1">
    <citation type="submission" date="2018-04" db="EMBL/GenBank/DDBJ databases">
        <title>Whole genome sequencing of Hypsizygus marmoreus.</title>
        <authorList>
            <person name="Choi I.-G."/>
            <person name="Min B."/>
            <person name="Kim J.-G."/>
            <person name="Kim S."/>
            <person name="Oh Y.-L."/>
            <person name="Kong W.-S."/>
            <person name="Park H."/>
            <person name="Jeong J."/>
            <person name="Song E.-S."/>
        </authorList>
    </citation>
    <scope>NUCLEOTIDE SEQUENCE [LARGE SCALE GENOMIC DNA]</scope>
    <source>
        <strain evidence="4">51987-8</strain>
    </source>
</reference>
<feature type="region of interest" description="Disordered" evidence="1">
    <location>
        <begin position="364"/>
        <end position="410"/>
    </location>
</feature>
<evidence type="ECO:0000256" key="3">
    <source>
        <dbReference type="SAM" id="SignalP"/>
    </source>
</evidence>
<protein>
    <submittedName>
        <fullName evidence="4">Uncharacterized protein</fullName>
    </submittedName>
</protein>
<feature type="compositionally biased region" description="Low complexity" evidence="1">
    <location>
        <begin position="317"/>
        <end position="330"/>
    </location>
</feature>
<proteinExistence type="predicted"/>
<feature type="region of interest" description="Disordered" evidence="1">
    <location>
        <begin position="159"/>
        <end position="265"/>
    </location>
</feature>
<evidence type="ECO:0000256" key="1">
    <source>
        <dbReference type="SAM" id="MobiDB-lite"/>
    </source>
</evidence>
<feature type="transmembrane region" description="Helical" evidence="2">
    <location>
        <begin position="61"/>
        <end position="84"/>
    </location>
</feature>
<feature type="compositionally biased region" description="Low complexity" evidence="1">
    <location>
        <begin position="242"/>
        <end position="257"/>
    </location>
</feature>
<accession>A0A369JV19</accession>
<dbReference type="EMBL" id="LUEZ02000047">
    <property type="protein sequence ID" value="RDB23194.1"/>
    <property type="molecule type" value="Genomic_DNA"/>
</dbReference>
<keyword evidence="2" id="KW-0472">Membrane</keyword>
<feature type="compositionally biased region" description="Polar residues" evidence="1">
    <location>
        <begin position="373"/>
        <end position="398"/>
    </location>
</feature>
<keyword evidence="2" id="KW-0812">Transmembrane</keyword>
<name>A0A369JV19_HYPMA</name>
<feature type="chain" id="PRO_5016770666" evidence="3">
    <location>
        <begin position="23"/>
        <end position="410"/>
    </location>
</feature>
<gene>
    <name evidence="4" type="ORF">Hypma_009616</name>
</gene>
<organism evidence="4 5">
    <name type="scientific">Hypsizygus marmoreus</name>
    <name type="common">White beech mushroom</name>
    <name type="synonym">Agaricus marmoreus</name>
    <dbReference type="NCBI Taxonomy" id="39966"/>
    <lineage>
        <taxon>Eukaryota</taxon>
        <taxon>Fungi</taxon>
        <taxon>Dikarya</taxon>
        <taxon>Basidiomycota</taxon>
        <taxon>Agaricomycotina</taxon>
        <taxon>Agaricomycetes</taxon>
        <taxon>Agaricomycetidae</taxon>
        <taxon>Agaricales</taxon>
        <taxon>Tricholomatineae</taxon>
        <taxon>Lyophyllaceae</taxon>
        <taxon>Hypsizygus</taxon>
    </lineage>
</organism>
<keyword evidence="5" id="KW-1185">Reference proteome</keyword>
<evidence type="ECO:0000256" key="2">
    <source>
        <dbReference type="SAM" id="Phobius"/>
    </source>
</evidence>
<keyword evidence="2" id="KW-1133">Transmembrane helix</keyword>
<evidence type="ECO:0000313" key="4">
    <source>
        <dbReference type="EMBL" id="RDB23194.1"/>
    </source>
</evidence>
<dbReference type="Proteomes" id="UP000076154">
    <property type="component" value="Unassembled WGS sequence"/>
</dbReference>
<comment type="caution">
    <text evidence="4">The sequence shown here is derived from an EMBL/GenBank/DDBJ whole genome shotgun (WGS) entry which is preliminary data.</text>
</comment>
<dbReference type="OrthoDB" id="2962799at2759"/>
<sequence>MMAFRWSWIFILYSLLVRLGIATVPNNEDTGDGIQDRSEAFDSNAYLVVTNSDATMSKANVGAIVAAVIGGIALSFAVLGWCFISRKRKVAPHVEEGVRSPRLRQEGWIPDLKSEFSPDENERSKRRFDRIRAAFGRPANKPPLENILPVFKVVLPPGSTDSVDRPPPAVPNHLPKYPSSLERGYSKRPHPPPPPLEGYPDLSRTPSMTESLLDAQPGDRASRRKVQVPPKVLLVPPPGRPLPGLASSRSAGRAPRSPSRHRSWLSKHSFKHPFIPLRNGDATLKFPPGSPLGQYQPSRQHLEARLQTGSPRREVMSPRLRSPRPGSPLSAKTPMREPIRRQPVPLYEEDIATTKQARLVEALQSAGVESHRSPVQVNNPGYRTAVPSSSKHPPNSSRLAPPEVPTSAYI</sequence>
<feature type="region of interest" description="Disordered" evidence="1">
    <location>
        <begin position="307"/>
        <end position="336"/>
    </location>
</feature>